<feature type="binding site" evidence="9">
    <location>
        <position position="74"/>
    </location>
    <ligand>
        <name>Ca(2+)</name>
        <dbReference type="ChEBI" id="CHEBI:29108"/>
        <label>1</label>
    </ligand>
</feature>
<dbReference type="PRINTS" id="PR00002">
    <property type="entry name" value="GLABONE"/>
</dbReference>
<dbReference type="GO" id="GO:0001649">
    <property type="term" value="P:osteoblast differentiation"/>
    <property type="evidence" value="ECO:0007669"/>
    <property type="project" value="Ensembl"/>
</dbReference>
<evidence type="ECO:0000256" key="6">
    <source>
        <dbReference type="ARBA" id="ARBA00022723"/>
    </source>
</evidence>
<dbReference type="OrthoDB" id="9950568at2759"/>
<feature type="binding site" evidence="9">
    <location>
        <position position="71"/>
    </location>
    <ligand>
        <name>Ca(2+)</name>
        <dbReference type="ChEBI" id="CHEBI:29108"/>
        <label>1</label>
    </ligand>
</feature>
<dbReference type="GO" id="GO:0060348">
    <property type="term" value="P:bone development"/>
    <property type="evidence" value="ECO:0007669"/>
    <property type="project" value="InterPro"/>
</dbReference>
<dbReference type="InterPro" id="IPR000294">
    <property type="entry name" value="GLA_domain"/>
</dbReference>
<organism evidence="15 16">
    <name type="scientific">Strigops habroptila</name>
    <name type="common">Kakapo</name>
    <dbReference type="NCBI Taxonomy" id="2489341"/>
    <lineage>
        <taxon>Eukaryota</taxon>
        <taxon>Metazoa</taxon>
        <taxon>Chordata</taxon>
        <taxon>Craniata</taxon>
        <taxon>Vertebrata</taxon>
        <taxon>Euteleostomi</taxon>
        <taxon>Archelosauria</taxon>
        <taxon>Archosauria</taxon>
        <taxon>Dinosauria</taxon>
        <taxon>Saurischia</taxon>
        <taxon>Theropoda</taxon>
        <taxon>Coelurosauria</taxon>
        <taxon>Aves</taxon>
        <taxon>Neognathae</taxon>
        <taxon>Neoaves</taxon>
        <taxon>Telluraves</taxon>
        <taxon>Australaves</taxon>
        <taxon>Psittaciformes</taxon>
        <taxon>Psittacidae</taxon>
        <taxon>Strigops</taxon>
    </lineage>
</organism>
<feature type="signal peptide" evidence="12">
    <location>
        <begin position="1"/>
        <end position="18"/>
    </location>
</feature>
<feature type="domain" description="Gla" evidence="14">
    <location>
        <begin position="65"/>
        <end position="97"/>
    </location>
</feature>
<evidence type="ECO:0000256" key="4">
    <source>
        <dbReference type="ARBA" id="ARBA00022525"/>
    </source>
</evidence>
<dbReference type="GO" id="GO:0005576">
    <property type="term" value="C:extracellular region"/>
    <property type="evidence" value="ECO:0007669"/>
    <property type="project" value="UniProtKB-SubCell"/>
</dbReference>
<dbReference type="GeneID" id="115602593"/>
<evidence type="ECO:0000256" key="9">
    <source>
        <dbReference type="PIRSR" id="PIRSR602384-1"/>
    </source>
</evidence>
<evidence type="ECO:0000259" key="14">
    <source>
        <dbReference type="PROSITE" id="PS50998"/>
    </source>
</evidence>
<keyword evidence="16" id="KW-1185">Reference proteome</keyword>
<keyword evidence="7 9" id="KW-0106">Calcium</keyword>
<dbReference type="InterPro" id="IPR058704">
    <property type="entry name" value="BGLAP-like_C"/>
</dbReference>
<evidence type="ECO:0000256" key="5">
    <source>
        <dbReference type="ARBA" id="ARBA00022591"/>
    </source>
</evidence>
<dbReference type="PANTHER" id="PTHR14235:SF0">
    <property type="entry name" value="OSTEOCALCIN"/>
    <property type="match status" value="1"/>
</dbReference>
<dbReference type="GO" id="GO:0005737">
    <property type="term" value="C:cytoplasm"/>
    <property type="evidence" value="ECO:0007669"/>
    <property type="project" value="Ensembl"/>
</dbReference>
<evidence type="ECO:0000256" key="13">
    <source>
        <dbReference type="SAM" id="MobiDB-lite"/>
    </source>
</evidence>
<comment type="similarity">
    <text evidence="2 12">Belongs to the osteocalcin/matrix Gla protein family.</text>
</comment>
<dbReference type="GO" id="GO:1900076">
    <property type="term" value="P:regulation of cellular response to insulin stimulus"/>
    <property type="evidence" value="ECO:0007669"/>
    <property type="project" value="InterPro"/>
</dbReference>
<dbReference type="GO" id="GO:0008147">
    <property type="term" value="F:structural constituent of bone"/>
    <property type="evidence" value="ECO:0007669"/>
    <property type="project" value="TreeGrafter"/>
</dbReference>
<dbReference type="RefSeq" id="XP_030329701.1">
    <property type="nucleotide sequence ID" value="XM_030473841.1"/>
</dbReference>
<keyword evidence="4 12" id="KW-0964">Secreted</keyword>
<keyword evidence="12" id="KW-0732">Signal</keyword>
<evidence type="ECO:0000256" key="2">
    <source>
        <dbReference type="ARBA" id="ARBA00008850"/>
    </source>
</evidence>
<feature type="region of interest" description="Disordered" evidence="13">
    <location>
        <begin position="23"/>
        <end position="42"/>
    </location>
</feature>
<keyword evidence="6 9" id="KW-0479">Metal-binding</keyword>
<dbReference type="OMA" id="REACELN"/>
<comment type="subcellular location">
    <subcellularLocation>
        <location evidence="1 12">Secreted</location>
    </subcellularLocation>
</comment>
<dbReference type="GO" id="GO:0031214">
    <property type="term" value="P:biomineral tissue development"/>
    <property type="evidence" value="ECO:0007669"/>
    <property type="project" value="UniProtKB-KW"/>
</dbReference>
<comment type="function">
    <text evidence="12">Binds strongly to apatite and calcium.</text>
</comment>
<dbReference type="GO" id="GO:0046848">
    <property type="term" value="F:hydroxyapatite binding"/>
    <property type="evidence" value="ECO:0007669"/>
    <property type="project" value="TreeGrafter"/>
</dbReference>
<dbReference type="InParanoid" id="A0A672UW48"/>
<dbReference type="GO" id="GO:0032571">
    <property type="term" value="P:response to vitamin K"/>
    <property type="evidence" value="ECO:0007669"/>
    <property type="project" value="InterPro"/>
</dbReference>
<evidence type="ECO:0000256" key="1">
    <source>
        <dbReference type="ARBA" id="ARBA00004613"/>
    </source>
</evidence>
<feature type="modified residue" description="4-carboxyglutamate" evidence="11">
    <location>
        <position position="74"/>
    </location>
</feature>
<feature type="chain" id="PRO_5025713823" description="Osteocalcin" evidence="12">
    <location>
        <begin position="19"/>
        <end position="99"/>
    </location>
</feature>
<dbReference type="SMART" id="SM00069">
    <property type="entry name" value="GLA"/>
    <property type="match status" value="1"/>
</dbReference>
<dbReference type="PROSITE" id="PS50998">
    <property type="entry name" value="GLA_2"/>
    <property type="match status" value="1"/>
</dbReference>
<proteinExistence type="inferred from homology"/>
<dbReference type="InterPro" id="IPR002384">
    <property type="entry name" value="Osteocalcin/MGP"/>
</dbReference>
<evidence type="ECO:0000256" key="10">
    <source>
        <dbReference type="PIRSR" id="PIRSR602384-2"/>
    </source>
</evidence>
<evidence type="ECO:0000256" key="11">
    <source>
        <dbReference type="PIRSR" id="PIRSR602384-3"/>
    </source>
</evidence>
<sequence>MRLLVLLPLLALLALGLCRRGPERSLSADSPRSEAFASKRTSAEMRRHKRNYIYDSSVYGVVRDPLEAKREVCEFNPDCDELADQIGFQEAYRRYYGLV</sequence>
<evidence type="ECO:0000313" key="16">
    <source>
        <dbReference type="Proteomes" id="UP000472266"/>
    </source>
</evidence>
<dbReference type="PANTHER" id="PTHR14235">
    <property type="entry name" value="OSTEOCALCIN"/>
    <property type="match status" value="1"/>
</dbReference>
<dbReference type="KEGG" id="shab:115602593"/>
<dbReference type="CTD" id="632"/>
<keyword evidence="8 10" id="KW-1015">Disulfide bond</keyword>
<dbReference type="Pfam" id="PF25890">
    <property type="entry name" value="BGLAP_C"/>
    <property type="match status" value="1"/>
</dbReference>
<dbReference type="InterPro" id="IPR039176">
    <property type="entry name" value="Osteocalcin"/>
</dbReference>
<dbReference type="GO" id="GO:0005509">
    <property type="term" value="F:calcium ion binding"/>
    <property type="evidence" value="ECO:0007669"/>
    <property type="project" value="UniProtKB-UniRule"/>
</dbReference>
<feature type="modified residue" description="4-carboxyglutamate" evidence="11">
    <location>
        <position position="71"/>
    </location>
</feature>
<dbReference type="InterPro" id="IPR035972">
    <property type="entry name" value="GLA-like_dom_SF"/>
</dbReference>
<accession>A0A672UW48</accession>
<feature type="binding site" evidence="9">
    <location>
        <position position="80"/>
    </location>
    <ligand>
        <name>Ca(2+)</name>
        <dbReference type="ChEBI" id="CHEBI:29108"/>
        <label>1</label>
    </ligand>
</feature>
<feature type="modified residue" description="4-carboxyglutamate" evidence="11">
    <location>
        <position position="67"/>
    </location>
</feature>
<feature type="disulfide bond" evidence="10">
    <location>
        <begin position="73"/>
        <end position="79"/>
    </location>
</feature>
<reference evidence="15" key="1">
    <citation type="submission" date="2025-08" db="UniProtKB">
        <authorList>
            <consortium name="Ensembl"/>
        </authorList>
    </citation>
    <scope>IDENTIFICATION</scope>
</reference>
<dbReference type="PROSITE" id="PS00011">
    <property type="entry name" value="GLA_1"/>
    <property type="match status" value="1"/>
</dbReference>
<dbReference type="GO" id="GO:0033280">
    <property type="term" value="P:response to vitamin D"/>
    <property type="evidence" value="ECO:0007669"/>
    <property type="project" value="Ensembl"/>
</dbReference>
<comment type="PTM">
    <text evidence="11 12">Gamma-carboxyglutamate residues are formed by vitamin K dependent carboxylation. These residues are essential for the binding of calcium.</text>
</comment>
<evidence type="ECO:0000256" key="12">
    <source>
        <dbReference type="RuleBase" id="RU361261"/>
    </source>
</evidence>
<evidence type="ECO:0000256" key="7">
    <source>
        <dbReference type="ARBA" id="ARBA00022837"/>
    </source>
</evidence>
<keyword evidence="3 11" id="KW-0301">Gamma-carboxyglutamic acid</keyword>
<protein>
    <recommendedName>
        <fullName evidence="12">Osteocalcin</fullName>
    </recommendedName>
</protein>
<evidence type="ECO:0000313" key="15">
    <source>
        <dbReference type="Ensembl" id="ENSSHBP00005019514.1"/>
    </source>
</evidence>
<dbReference type="SUPFAM" id="SSF57630">
    <property type="entry name" value="GLA-domain"/>
    <property type="match status" value="1"/>
</dbReference>
<name>A0A672UW48_STRHB</name>
<dbReference type="AlphaFoldDB" id="A0A672UW48"/>
<dbReference type="Ensembl" id="ENSSHBT00005023317.1">
    <property type="protein sequence ID" value="ENSSHBP00005019514.1"/>
    <property type="gene ID" value="ENSSHBG00005016730.1"/>
</dbReference>
<evidence type="ECO:0000256" key="8">
    <source>
        <dbReference type="ARBA" id="ARBA00023157"/>
    </source>
</evidence>
<feature type="binding site" evidence="9">
    <location>
        <position position="67"/>
    </location>
    <ligand>
        <name>Ca(2+)</name>
        <dbReference type="ChEBI" id="CHEBI:29108"/>
        <label>1</label>
    </ligand>
</feature>
<gene>
    <name evidence="15" type="primary">BGLAP</name>
</gene>
<reference evidence="15" key="2">
    <citation type="submission" date="2025-09" db="UniProtKB">
        <authorList>
            <consortium name="Ensembl"/>
        </authorList>
    </citation>
    <scope>IDENTIFICATION</scope>
</reference>
<keyword evidence="5" id="KW-0091">Biomineralization</keyword>
<dbReference type="GO" id="GO:0030500">
    <property type="term" value="P:regulation of bone mineralization"/>
    <property type="evidence" value="ECO:0007669"/>
    <property type="project" value="InterPro"/>
</dbReference>
<evidence type="ECO:0000256" key="3">
    <source>
        <dbReference type="ARBA" id="ARBA00022479"/>
    </source>
</evidence>
<dbReference type="GeneTree" id="ENSGT00410000026290"/>
<dbReference type="Proteomes" id="UP000472266">
    <property type="component" value="Unplaced"/>
</dbReference>
<dbReference type="FunCoup" id="A0A672UW48">
    <property type="interactions" value="27"/>
</dbReference>